<comment type="caution">
    <text evidence="1">The sequence shown here is derived from an EMBL/GenBank/DDBJ whole genome shotgun (WGS) entry which is preliminary data.</text>
</comment>
<dbReference type="AlphaFoldDB" id="A0A399TDV5"/>
<accession>A0A399TDV5</accession>
<proteinExistence type="predicted"/>
<gene>
    <name evidence="1" type="ORF">DZG00_04600</name>
</gene>
<keyword evidence="2" id="KW-1185">Reference proteome</keyword>
<name>A0A399TDV5_9MICO</name>
<organism evidence="1 2">
    <name type="scientific">Clavibacter lycopersici</name>
    <dbReference type="NCBI Taxonomy" id="2301718"/>
    <lineage>
        <taxon>Bacteria</taxon>
        <taxon>Bacillati</taxon>
        <taxon>Actinomycetota</taxon>
        <taxon>Actinomycetes</taxon>
        <taxon>Micrococcales</taxon>
        <taxon>Microbacteriaceae</taxon>
        <taxon>Clavibacter</taxon>
    </lineage>
</organism>
<dbReference type="EMBL" id="QWGT01000040">
    <property type="protein sequence ID" value="RIJ52517.1"/>
    <property type="molecule type" value="Genomic_DNA"/>
</dbReference>
<dbReference type="RefSeq" id="WP_119381368.1">
    <property type="nucleotide sequence ID" value="NZ_QWGT01000040.1"/>
</dbReference>
<evidence type="ECO:0000313" key="1">
    <source>
        <dbReference type="EMBL" id="RIJ52517.1"/>
    </source>
</evidence>
<reference evidence="1 2" key="1">
    <citation type="submission" date="2018-08" db="EMBL/GenBank/DDBJ databases">
        <title>Genome Sequence of Clavibacter michiganensis Subspecies type strains, and the Atypical Peach-Colored Strains Isolated from Tomato.</title>
        <authorList>
            <person name="Osdaghi E."/>
            <person name="Portier P."/>
            <person name="Briand M."/>
            <person name="Jacques M.-A."/>
        </authorList>
    </citation>
    <scope>NUCLEOTIDE SEQUENCE [LARGE SCALE GENOMIC DNA]</scope>
    <source>
        <strain evidence="1 2">CFBP 8615</strain>
    </source>
</reference>
<dbReference type="Proteomes" id="UP000266484">
    <property type="component" value="Unassembled WGS sequence"/>
</dbReference>
<evidence type="ECO:0000313" key="2">
    <source>
        <dbReference type="Proteomes" id="UP000266484"/>
    </source>
</evidence>
<protein>
    <submittedName>
        <fullName evidence="1">Uncharacterized protein</fullName>
    </submittedName>
</protein>
<sequence>MTDPTGTTPQTAAQDALLAIITDTVQMVRDSSGSLVLKTARIKSLATSYRLVVGGHQPGGLPDGEE</sequence>